<keyword evidence="1" id="KW-0378">Hydrolase</keyword>
<dbReference type="OrthoDB" id="1935385at2759"/>
<dbReference type="GO" id="GO:0035196">
    <property type="term" value="P:miRNA processing"/>
    <property type="evidence" value="ECO:0007669"/>
    <property type="project" value="InterPro"/>
</dbReference>
<dbReference type="Pfam" id="PF04371">
    <property type="entry name" value="PAD_porph"/>
    <property type="match status" value="1"/>
</dbReference>
<sequence>MREEASLADEGGSSSVADTPKSLGFPLLPDLQQPSQPPSPCFEFYTDPRTAFSGPQKNKKSRSSFGEPLASPLRQPSFVPQYPPGSTIHTAFLTPNSNPNINSTPPGSPAKHNPNHQPSVHHFGMVATCGPRSAPYSHNGTSHANSPAFSHYNGGRGSLSAQSPPWSVGGMNESRVQSHGSNRSWGSFKQSPGSSNRGTPGKSGSRGFHRFQGSYSELVAPQSFAKRSMLEDAWKDIVPARYDSSVASRLNSCSFSSSRDNFTCLKRRLCFCHWPKLSREPGSFVCRCCCRFLAAPIFGDDSRDKEALTVLSAAFPDRKVVVVPGREIVLGWQHSLHDKALGTTINRLLEGLVEEGSQDRS</sequence>
<evidence type="ECO:0000256" key="1">
    <source>
        <dbReference type="ARBA" id="ARBA00022801"/>
    </source>
</evidence>
<feature type="compositionally biased region" description="Low complexity" evidence="2">
    <location>
        <begin position="95"/>
        <end position="105"/>
    </location>
</feature>
<keyword evidence="4" id="KW-1185">Reference proteome</keyword>
<name>A0A9D4ZC62_ADICA</name>
<dbReference type="PANTHER" id="PTHR36054:SF2">
    <property type="entry name" value="PROTEIN SICKLE"/>
    <property type="match status" value="1"/>
</dbReference>
<organism evidence="3 4">
    <name type="scientific">Adiantum capillus-veneris</name>
    <name type="common">Maidenhair fern</name>
    <dbReference type="NCBI Taxonomy" id="13818"/>
    <lineage>
        <taxon>Eukaryota</taxon>
        <taxon>Viridiplantae</taxon>
        <taxon>Streptophyta</taxon>
        <taxon>Embryophyta</taxon>
        <taxon>Tracheophyta</taxon>
        <taxon>Polypodiopsida</taxon>
        <taxon>Polypodiidae</taxon>
        <taxon>Polypodiales</taxon>
        <taxon>Pteridineae</taxon>
        <taxon>Pteridaceae</taxon>
        <taxon>Vittarioideae</taxon>
        <taxon>Adiantum</taxon>
    </lineage>
</organism>
<comment type="caution">
    <text evidence="3">The sequence shown here is derived from an EMBL/GenBank/DDBJ whole genome shotgun (WGS) entry which is preliminary data.</text>
</comment>
<feature type="compositionally biased region" description="Polar residues" evidence="2">
    <location>
        <begin position="174"/>
        <end position="198"/>
    </location>
</feature>
<reference evidence="3" key="1">
    <citation type="submission" date="2021-01" db="EMBL/GenBank/DDBJ databases">
        <title>Adiantum capillus-veneris genome.</title>
        <authorList>
            <person name="Fang Y."/>
            <person name="Liao Q."/>
        </authorList>
    </citation>
    <scope>NUCLEOTIDE SEQUENCE</scope>
    <source>
        <strain evidence="3">H3</strain>
        <tissue evidence="3">Leaf</tissue>
    </source>
</reference>
<evidence type="ECO:0000313" key="4">
    <source>
        <dbReference type="Proteomes" id="UP000886520"/>
    </source>
</evidence>
<dbReference type="GO" id="GO:0009446">
    <property type="term" value="P:putrescine biosynthetic process"/>
    <property type="evidence" value="ECO:0007669"/>
    <property type="project" value="InterPro"/>
</dbReference>
<dbReference type="EMBL" id="JABFUD020000014">
    <property type="protein sequence ID" value="KAI5070118.1"/>
    <property type="molecule type" value="Genomic_DNA"/>
</dbReference>
<dbReference type="Proteomes" id="UP000886520">
    <property type="component" value="Chromosome 14"/>
</dbReference>
<dbReference type="InterPro" id="IPR007466">
    <property type="entry name" value="Peptidyl-Arg-deiminase_porph"/>
</dbReference>
<dbReference type="AlphaFoldDB" id="A0A9D4ZC62"/>
<dbReference type="GO" id="GO:0004668">
    <property type="term" value="F:protein-arginine deiminase activity"/>
    <property type="evidence" value="ECO:0007669"/>
    <property type="project" value="InterPro"/>
</dbReference>
<accession>A0A9D4ZC62</accession>
<proteinExistence type="predicted"/>
<dbReference type="PANTHER" id="PTHR36054">
    <property type="entry name" value="PROTEIN SICKLE"/>
    <property type="match status" value="1"/>
</dbReference>
<evidence type="ECO:0000313" key="3">
    <source>
        <dbReference type="EMBL" id="KAI5070118.1"/>
    </source>
</evidence>
<gene>
    <name evidence="3" type="ORF">GOP47_0014461</name>
</gene>
<dbReference type="InterPro" id="IPR039292">
    <property type="entry name" value="SICKLE"/>
</dbReference>
<feature type="region of interest" description="Disordered" evidence="2">
    <location>
        <begin position="1"/>
        <end position="126"/>
    </location>
</feature>
<dbReference type="Gene3D" id="3.75.10.10">
    <property type="entry name" value="L-arginine/glycine Amidinotransferase, Chain A"/>
    <property type="match status" value="1"/>
</dbReference>
<protein>
    <submittedName>
        <fullName evidence="3">Uncharacterized protein</fullName>
    </submittedName>
</protein>
<evidence type="ECO:0000256" key="2">
    <source>
        <dbReference type="SAM" id="MobiDB-lite"/>
    </source>
</evidence>
<dbReference type="GO" id="GO:0000398">
    <property type="term" value="P:mRNA splicing, via spliceosome"/>
    <property type="evidence" value="ECO:0007669"/>
    <property type="project" value="InterPro"/>
</dbReference>
<dbReference type="SUPFAM" id="SSF55909">
    <property type="entry name" value="Pentein"/>
    <property type="match status" value="1"/>
</dbReference>
<feature type="region of interest" description="Disordered" evidence="2">
    <location>
        <begin position="147"/>
        <end position="207"/>
    </location>
</feature>